<sequence>MPPRPRTSLPLPARIRSVMAEGDYEREGLLDGLTGDARRTRVSVLESLAADGVDFDAMRDAIARDRLGLLLLERTLRPEDGHSLTDVCRVADIDVEVVRRWFQALGRPLAPDPDDPIYTDEDVEIAERIHRYRSLGFSDEEMMPVVRAVGRGVLNIADALGGLLGEALLRPGGPEPEMALRYATEARRIVEDDSLHLVHLVAAALADRIRSHALAVEESSAGRLRGAQEVTVCFADLVGFTDLGESVSAVELSEVAEMLSACATEVSAWPVRLAKTIGDAVMLVSPDPTLLVTAALDLVDTWSKEGDGRPALRVGVAKGVGVPHAGDWFGPPVNLASRVTETARPDHVTITAAVRDAVVAASPDDPPFHFRAAAPRKFKGVRGAQRLYRVQRRPTGAPGSAAPIDAVNERDEPITS</sequence>
<dbReference type="PROSITE" id="PS50125">
    <property type="entry name" value="GUANYLATE_CYCLASE_2"/>
    <property type="match status" value="1"/>
</dbReference>
<dbReference type="PANTHER" id="PTHR43081">
    <property type="entry name" value="ADENYLATE CYCLASE, TERMINAL-DIFFERENTIATION SPECIFIC-RELATED"/>
    <property type="match status" value="1"/>
</dbReference>
<comment type="caution">
    <text evidence="4">The sequence shown here is derived from an EMBL/GenBank/DDBJ whole genome shotgun (WGS) entry which is preliminary data.</text>
</comment>
<evidence type="ECO:0000256" key="1">
    <source>
        <dbReference type="ARBA" id="ARBA00005381"/>
    </source>
</evidence>
<protein>
    <submittedName>
        <fullName evidence="4">Adenylate cyclase regulatory domain-containing protein</fullName>
    </submittedName>
</protein>
<dbReference type="CDD" id="cd07302">
    <property type="entry name" value="CHD"/>
    <property type="match status" value="1"/>
</dbReference>
<feature type="region of interest" description="Disordered" evidence="2">
    <location>
        <begin position="392"/>
        <end position="416"/>
    </location>
</feature>
<dbReference type="RefSeq" id="WP_378022836.1">
    <property type="nucleotide sequence ID" value="NZ_JBHSKG010000011.1"/>
</dbReference>
<dbReference type="Pfam" id="PF16701">
    <property type="entry name" value="Ad_Cy_reg"/>
    <property type="match status" value="1"/>
</dbReference>
<keyword evidence="5" id="KW-1185">Reference proteome</keyword>
<reference evidence="5" key="1">
    <citation type="journal article" date="2019" name="Int. J. Syst. Evol. Microbiol.">
        <title>The Global Catalogue of Microorganisms (GCM) 10K type strain sequencing project: providing services to taxonomists for standard genome sequencing and annotation.</title>
        <authorList>
            <consortium name="The Broad Institute Genomics Platform"/>
            <consortium name="The Broad Institute Genome Sequencing Center for Infectious Disease"/>
            <person name="Wu L."/>
            <person name="Ma J."/>
        </authorList>
    </citation>
    <scope>NUCLEOTIDE SEQUENCE [LARGE SCALE GENOMIC DNA]</scope>
    <source>
        <strain evidence="5">XZYJ18</strain>
    </source>
</reference>
<evidence type="ECO:0000259" key="3">
    <source>
        <dbReference type="PROSITE" id="PS50125"/>
    </source>
</evidence>
<dbReference type="InterPro" id="IPR050697">
    <property type="entry name" value="Adenylyl/Guanylyl_Cyclase_3/4"/>
</dbReference>
<feature type="domain" description="Guanylate cyclase" evidence="3">
    <location>
        <begin position="231"/>
        <end position="340"/>
    </location>
</feature>
<evidence type="ECO:0000256" key="2">
    <source>
        <dbReference type="SAM" id="MobiDB-lite"/>
    </source>
</evidence>
<accession>A0ABV9ZGQ2</accession>
<dbReference type="Proteomes" id="UP001596175">
    <property type="component" value="Unassembled WGS sequence"/>
</dbReference>
<gene>
    <name evidence="4" type="ORF">ACFPK1_20750</name>
</gene>
<dbReference type="InterPro" id="IPR001054">
    <property type="entry name" value="A/G_cyclase"/>
</dbReference>
<dbReference type="SUPFAM" id="SSF55073">
    <property type="entry name" value="Nucleotide cyclase"/>
    <property type="match status" value="1"/>
</dbReference>
<dbReference type="Gene3D" id="3.30.70.1230">
    <property type="entry name" value="Nucleotide cyclase"/>
    <property type="match status" value="1"/>
</dbReference>
<dbReference type="EMBL" id="JBHSKG010000011">
    <property type="protein sequence ID" value="MFC5140678.1"/>
    <property type="molecule type" value="Genomic_DNA"/>
</dbReference>
<dbReference type="InterPro" id="IPR029787">
    <property type="entry name" value="Nucleotide_cyclase"/>
</dbReference>
<feature type="compositionally biased region" description="Basic and acidic residues" evidence="2">
    <location>
        <begin position="407"/>
        <end position="416"/>
    </location>
</feature>
<dbReference type="PANTHER" id="PTHR43081:SF19">
    <property type="entry name" value="PH-SENSITIVE ADENYLATE CYCLASE RV1264"/>
    <property type="match status" value="1"/>
</dbReference>
<dbReference type="Pfam" id="PF00211">
    <property type="entry name" value="Guanylate_cyc"/>
    <property type="match status" value="1"/>
</dbReference>
<name>A0ABV9ZGQ2_9PSEU</name>
<evidence type="ECO:0000313" key="4">
    <source>
        <dbReference type="EMBL" id="MFC5140678.1"/>
    </source>
</evidence>
<evidence type="ECO:0000313" key="5">
    <source>
        <dbReference type="Proteomes" id="UP001596175"/>
    </source>
</evidence>
<dbReference type="SMART" id="SM00044">
    <property type="entry name" value="CYCc"/>
    <property type="match status" value="1"/>
</dbReference>
<comment type="similarity">
    <text evidence="1">Belongs to the adenylyl cyclase class-3 family.</text>
</comment>
<proteinExistence type="inferred from homology"/>
<dbReference type="InterPro" id="IPR032026">
    <property type="entry name" value="Ad_Cy_reg"/>
</dbReference>
<organism evidence="4 5">
    <name type="scientific">Actinomycetospora rhizophila</name>
    <dbReference type="NCBI Taxonomy" id="1416876"/>
    <lineage>
        <taxon>Bacteria</taxon>
        <taxon>Bacillati</taxon>
        <taxon>Actinomycetota</taxon>
        <taxon>Actinomycetes</taxon>
        <taxon>Pseudonocardiales</taxon>
        <taxon>Pseudonocardiaceae</taxon>
        <taxon>Actinomycetospora</taxon>
    </lineage>
</organism>